<evidence type="ECO:0000256" key="5">
    <source>
        <dbReference type="ARBA" id="ARBA00022723"/>
    </source>
</evidence>
<dbReference type="NCBIfam" id="NF006701">
    <property type="entry name" value="PRK09247.1"/>
    <property type="match status" value="1"/>
</dbReference>
<keyword evidence="6" id="KW-0547">Nucleotide-binding</keyword>
<keyword evidence="10" id="KW-0233">DNA recombination</keyword>
<dbReference type="PROSITE" id="PS50160">
    <property type="entry name" value="DNA_LIGASE_A3"/>
    <property type="match status" value="1"/>
</dbReference>
<dbReference type="InterPro" id="IPR036599">
    <property type="entry name" value="DNA_ligase_N_sf"/>
</dbReference>
<comment type="catalytic activity">
    <reaction evidence="13">
        <text>ATP + (deoxyribonucleotide)n-3'-hydroxyl + 5'-phospho-(deoxyribonucleotide)m = (deoxyribonucleotide)n+m + AMP + diphosphate.</text>
        <dbReference type="EC" id="6.5.1.1"/>
    </reaction>
</comment>
<evidence type="ECO:0000256" key="2">
    <source>
        <dbReference type="ARBA" id="ARBA00022598"/>
    </source>
</evidence>
<dbReference type="Pfam" id="PF04679">
    <property type="entry name" value="DNA_ligase_A_C"/>
    <property type="match status" value="1"/>
</dbReference>
<dbReference type="PANTHER" id="PTHR45674:SF13">
    <property type="entry name" value="DNA LIGASE-RELATED"/>
    <property type="match status" value="1"/>
</dbReference>
<organism evidence="15 16">
    <name type="scientific">Saltatorellus ferox</name>
    <dbReference type="NCBI Taxonomy" id="2528018"/>
    <lineage>
        <taxon>Bacteria</taxon>
        <taxon>Pseudomonadati</taxon>
        <taxon>Planctomycetota</taxon>
        <taxon>Planctomycetia</taxon>
        <taxon>Planctomycetia incertae sedis</taxon>
        <taxon>Saltatorellus</taxon>
    </lineage>
</organism>
<keyword evidence="2 15" id="KW-0436">Ligase</keyword>
<dbReference type="Gene3D" id="1.10.3260.10">
    <property type="entry name" value="DNA ligase, ATP-dependent, N-terminal domain"/>
    <property type="match status" value="1"/>
</dbReference>
<evidence type="ECO:0000256" key="9">
    <source>
        <dbReference type="ARBA" id="ARBA00022842"/>
    </source>
</evidence>
<dbReference type="NCBIfam" id="TIGR04120">
    <property type="entry name" value="DNA_lig_bact"/>
    <property type="match status" value="1"/>
</dbReference>
<dbReference type="OrthoDB" id="9767858at2"/>
<name>A0A518ENG7_9BACT</name>
<dbReference type="PANTHER" id="PTHR45674">
    <property type="entry name" value="DNA LIGASE 1/3 FAMILY MEMBER"/>
    <property type="match status" value="1"/>
</dbReference>
<keyword evidence="8" id="KW-0067">ATP-binding</keyword>
<dbReference type="SUPFAM" id="SSF117018">
    <property type="entry name" value="ATP-dependent DNA ligase DNA-binding domain"/>
    <property type="match status" value="1"/>
</dbReference>
<evidence type="ECO:0000256" key="6">
    <source>
        <dbReference type="ARBA" id="ARBA00022741"/>
    </source>
</evidence>
<evidence type="ECO:0000313" key="16">
    <source>
        <dbReference type="Proteomes" id="UP000320390"/>
    </source>
</evidence>
<dbReference type="PROSITE" id="PS00697">
    <property type="entry name" value="DNA_LIGASE_A1"/>
    <property type="match status" value="1"/>
</dbReference>
<dbReference type="CDD" id="cd07897">
    <property type="entry name" value="Adenylation_DNA_ligase_Bac1"/>
    <property type="match status" value="1"/>
</dbReference>
<dbReference type="InterPro" id="IPR012308">
    <property type="entry name" value="DNA_ligase_ATP-dep_N"/>
</dbReference>
<dbReference type="AlphaFoldDB" id="A0A518ENG7"/>
<dbReference type="GO" id="GO:0006281">
    <property type="term" value="P:DNA repair"/>
    <property type="evidence" value="ECO:0007669"/>
    <property type="project" value="UniProtKB-KW"/>
</dbReference>
<dbReference type="GO" id="GO:0003677">
    <property type="term" value="F:DNA binding"/>
    <property type="evidence" value="ECO:0007669"/>
    <property type="project" value="InterPro"/>
</dbReference>
<dbReference type="GO" id="GO:0003910">
    <property type="term" value="F:DNA ligase (ATP) activity"/>
    <property type="evidence" value="ECO:0007669"/>
    <property type="project" value="UniProtKB-EC"/>
</dbReference>
<dbReference type="GO" id="GO:0046872">
    <property type="term" value="F:metal ion binding"/>
    <property type="evidence" value="ECO:0007669"/>
    <property type="project" value="UniProtKB-KW"/>
</dbReference>
<evidence type="ECO:0000256" key="8">
    <source>
        <dbReference type="ARBA" id="ARBA00022840"/>
    </source>
</evidence>
<dbReference type="Pfam" id="PF04675">
    <property type="entry name" value="DNA_ligase_A_N"/>
    <property type="match status" value="1"/>
</dbReference>
<evidence type="ECO:0000256" key="12">
    <source>
        <dbReference type="ARBA" id="ARBA00023306"/>
    </source>
</evidence>
<dbReference type="Proteomes" id="UP000320390">
    <property type="component" value="Chromosome"/>
</dbReference>
<keyword evidence="16" id="KW-1185">Reference proteome</keyword>
<dbReference type="InterPro" id="IPR012310">
    <property type="entry name" value="DNA_ligase_ATP-dep_cent"/>
</dbReference>
<evidence type="ECO:0000256" key="1">
    <source>
        <dbReference type="ARBA" id="ARBA00012727"/>
    </source>
</evidence>
<dbReference type="InterPro" id="IPR012340">
    <property type="entry name" value="NA-bd_OB-fold"/>
</dbReference>
<dbReference type="GO" id="GO:0006310">
    <property type="term" value="P:DNA recombination"/>
    <property type="evidence" value="ECO:0007669"/>
    <property type="project" value="UniProtKB-KW"/>
</dbReference>
<proteinExistence type="predicted"/>
<dbReference type="Pfam" id="PF01068">
    <property type="entry name" value="DNA_ligase_A_M"/>
    <property type="match status" value="1"/>
</dbReference>
<keyword evidence="3" id="KW-0132">Cell division</keyword>
<keyword evidence="5" id="KW-0479">Metal-binding</keyword>
<keyword evidence="9" id="KW-0460">Magnesium</keyword>
<dbReference type="InterPro" id="IPR050191">
    <property type="entry name" value="ATP-dep_DNA_ligase"/>
</dbReference>
<dbReference type="SUPFAM" id="SSF56091">
    <property type="entry name" value="DNA ligase/mRNA capping enzyme, catalytic domain"/>
    <property type="match status" value="1"/>
</dbReference>
<evidence type="ECO:0000256" key="4">
    <source>
        <dbReference type="ARBA" id="ARBA00022705"/>
    </source>
</evidence>
<dbReference type="GO" id="GO:0005524">
    <property type="term" value="F:ATP binding"/>
    <property type="evidence" value="ECO:0007669"/>
    <property type="project" value="UniProtKB-KW"/>
</dbReference>
<keyword evidence="7" id="KW-0227">DNA damage</keyword>
<sequence>MKRFHALFQALDTTRKTSAKEAALVDYFQSAPAADAAWAAHLLLGRKGRRAVNTRLLREWASEISGHPLWLVEESYDAVGDLAETIALLVPEPAGRVEPPPLAQFIEERVIGLAALDEDAKKALVLDTWRITNEGERFLFHKLISGGFRVGVAKGLVARALSVVAGVDKPTMLHRLSGRWEPTAEAWQRLIAEEEEGADPLRPYPFFLAHPVPDEIAEIGPATDFQAEWKWDGIRAQAVRRGEELLLWSRGEDLVNTGFPEITAEFRALPKGTVLDGELLAWDGDAPMGFHALQRRIQRKSVSAKLRAEVPTRFIAYDLLEQGGEDLRALPLADRRARLESLVAAANLPHLGLAEIVPGPTWEELAATRESSRERGVEGLMLKRRDAPYGAGRVRGPWWKWKIDPFTVDTVMIYAQRGHGRRASLYTDYTLGVWDGDQLVPVAKAYSGLTDAEIRRVDHFVRRNIKDRFGPVRVVEPKLVFEIAFEGIQPSPRHKSGIALRFPRIARWREDKPPEEADTLESLRELLGS</sequence>
<feature type="domain" description="ATP-dependent DNA ligase family profile" evidence="14">
    <location>
        <begin position="305"/>
        <end position="435"/>
    </location>
</feature>
<evidence type="ECO:0000256" key="13">
    <source>
        <dbReference type="ARBA" id="ARBA00034003"/>
    </source>
</evidence>
<dbReference type="GO" id="GO:0006260">
    <property type="term" value="P:DNA replication"/>
    <property type="evidence" value="ECO:0007669"/>
    <property type="project" value="UniProtKB-KW"/>
</dbReference>
<evidence type="ECO:0000256" key="10">
    <source>
        <dbReference type="ARBA" id="ARBA00023172"/>
    </source>
</evidence>
<evidence type="ECO:0000313" key="15">
    <source>
        <dbReference type="EMBL" id="QDV05628.1"/>
    </source>
</evidence>
<dbReference type="SUPFAM" id="SSF50249">
    <property type="entry name" value="Nucleic acid-binding proteins"/>
    <property type="match status" value="1"/>
</dbReference>
<keyword evidence="12" id="KW-0131">Cell cycle</keyword>
<keyword evidence="11" id="KW-0234">DNA repair</keyword>
<dbReference type="Gene3D" id="2.40.50.140">
    <property type="entry name" value="Nucleic acid-binding proteins"/>
    <property type="match status" value="1"/>
</dbReference>
<dbReference type="InterPro" id="IPR026333">
    <property type="entry name" value="ATP_dep_DNA_lig_pp_1105_fam"/>
</dbReference>
<dbReference type="EC" id="6.5.1.1" evidence="1"/>
<evidence type="ECO:0000259" key="14">
    <source>
        <dbReference type="PROSITE" id="PS50160"/>
    </source>
</evidence>
<dbReference type="CDD" id="cd07972">
    <property type="entry name" value="OBF_DNA_ligase_Arch_LigB"/>
    <property type="match status" value="1"/>
</dbReference>
<dbReference type="RefSeq" id="WP_145195089.1">
    <property type="nucleotide sequence ID" value="NZ_CP036434.1"/>
</dbReference>
<evidence type="ECO:0000256" key="7">
    <source>
        <dbReference type="ARBA" id="ARBA00022763"/>
    </source>
</evidence>
<dbReference type="EMBL" id="CP036434">
    <property type="protein sequence ID" value="QDV05628.1"/>
    <property type="molecule type" value="Genomic_DNA"/>
</dbReference>
<accession>A0A518ENG7</accession>
<gene>
    <name evidence="15" type="primary">ykoU</name>
    <name evidence="15" type="ORF">Poly30_11270</name>
</gene>
<reference evidence="15 16" key="1">
    <citation type="submission" date="2019-02" db="EMBL/GenBank/DDBJ databases">
        <title>Deep-cultivation of Planctomycetes and their phenomic and genomic characterization uncovers novel biology.</title>
        <authorList>
            <person name="Wiegand S."/>
            <person name="Jogler M."/>
            <person name="Boedeker C."/>
            <person name="Pinto D."/>
            <person name="Vollmers J."/>
            <person name="Rivas-Marin E."/>
            <person name="Kohn T."/>
            <person name="Peeters S.H."/>
            <person name="Heuer A."/>
            <person name="Rast P."/>
            <person name="Oberbeckmann S."/>
            <person name="Bunk B."/>
            <person name="Jeske O."/>
            <person name="Meyerdierks A."/>
            <person name="Storesund J.E."/>
            <person name="Kallscheuer N."/>
            <person name="Luecker S."/>
            <person name="Lage O.M."/>
            <person name="Pohl T."/>
            <person name="Merkel B.J."/>
            <person name="Hornburger P."/>
            <person name="Mueller R.-W."/>
            <person name="Bruemmer F."/>
            <person name="Labrenz M."/>
            <person name="Spormann A.M."/>
            <person name="Op den Camp H."/>
            <person name="Overmann J."/>
            <person name="Amann R."/>
            <person name="Jetten M.S.M."/>
            <person name="Mascher T."/>
            <person name="Medema M.H."/>
            <person name="Devos D.P."/>
            <person name="Kaster A.-K."/>
            <person name="Ovreas L."/>
            <person name="Rohde M."/>
            <person name="Galperin M.Y."/>
            <person name="Jogler C."/>
        </authorList>
    </citation>
    <scope>NUCLEOTIDE SEQUENCE [LARGE SCALE GENOMIC DNA]</scope>
    <source>
        <strain evidence="15 16">Poly30</strain>
    </source>
</reference>
<keyword evidence="4" id="KW-0235">DNA replication</keyword>
<protein>
    <recommendedName>
        <fullName evidence="1">DNA ligase (ATP)</fullName>
        <ecNumber evidence="1">6.5.1.1</ecNumber>
    </recommendedName>
</protein>
<dbReference type="InterPro" id="IPR012309">
    <property type="entry name" value="DNA_ligase_ATP-dep_C"/>
</dbReference>
<dbReference type="Gene3D" id="3.30.470.30">
    <property type="entry name" value="DNA ligase/mRNA capping enzyme"/>
    <property type="match status" value="1"/>
</dbReference>
<dbReference type="InterPro" id="IPR016059">
    <property type="entry name" value="DNA_ligase_ATP-dep_CS"/>
</dbReference>
<evidence type="ECO:0000256" key="11">
    <source>
        <dbReference type="ARBA" id="ARBA00023204"/>
    </source>
</evidence>
<dbReference type="GO" id="GO:0051301">
    <property type="term" value="P:cell division"/>
    <property type="evidence" value="ECO:0007669"/>
    <property type="project" value="UniProtKB-KW"/>
</dbReference>
<evidence type="ECO:0000256" key="3">
    <source>
        <dbReference type="ARBA" id="ARBA00022618"/>
    </source>
</evidence>